<name>A0A7I7NKM5_9MYCO</name>
<organism evidence="1 2">
    <name type="scientific">Mycobacterium lacus</name>
    <dbReference type="NCBI Taxonomy" id="169765"/>
    <lineage>
        <taxon>Bacteria</taxon>
        <taxon>Bacillati</taxon>
        <taxon>Actinomycetota</taxon>
        <taxon>Actinomycetes</taxon>
        <taxon>Mycobacteriales</taxon>
        <taxon>Mycobacteriaceae</taxon>
        <taxon>Mycobacterium</taxon>
    </lineage>
</organism>
<evidence type="ECO:0000313" key="1">
    <source>
        <dbReference type="EMBL" id="BBX97154.1"/>
    </source>
</evidence>
<evidence type="ECO:0000313" key="2">
    <source>
        <dbReference type="Proteomes" id="UP000466396"/>
    </source>
</evidence>
<dbReference type="KEGG" id="mlj:MLAC_24480"/>
<dbReference type="EMBL" id="AP022581">
    <property type="protein sequence ID" value="BBX97154.1"/>
    <property type="molecule type" value="Genomic_DNA"/>
</dbReference>
<accession>A0A7I7NKM5</accession>
<dbReference type="Proteomes" id="UP000466396">
    <property type="component" value="Chromosome"/>
</dbReference>
<gene>
    <name evidence="1" type="ORF">MLAC_24480</name>
</gene>
<dbReference type="AlphaFoldDB" id="A0A7I7NKM5"/>
<dbReference type="RefSeq" id="WP_163745497.1">
    <property type="nucleotide sequence ID" value="NZ_AP022581.1"/>
</dbReference>
<sequence length="108" mass="12009">MNVDQKDALLVSLTGLESQYIQEGVMVQGSGLSRGDKRRNARLARLRELVPASNAILAIDLADEKQAVVLCDHDSRVLARRTVKAKAWRLGPVLAWRARRRASMVSLM</sequence>
<reference evidence="1 2" key="1">
    <citation type="journal article" date="2019" name="Emerg. Microbes Infect.">
        <title>Comprehensive subspecies identification of 175 nontuberculous mycobacteria species based on 7547 genomic profiles.</title>
        <authorList>
            <person name="Matsumoto Y."/>
            <person name="Kinjo T."/>
            <person name="Motooka D."/>
            <person name="Nabeya D."/>
            <person name="Jung N."/>
            <person name="Uechi K."/>
            <person name="Horii T."/>
            <person name="Iida T."/>
            <person name="Fujita J."/>
            <person name="Nakamura S."/>
        </authorList>
    </citation>
    <scope>NUCLEOTIDE SEQUENCE [LARGE SCALE GENOMIC DNA]</scope>
    <source>
        <strain evidence="1 2">JCM 15657</strain>
    </source>
</reference>
<protein>
    <submittedName>
        <fullName evidence="1">Uncharacterized protein</fullName>
    </submittedName>
</protein>
<keyword evidence="2" id="KW-1185">Reference proteome</keyword>
<proteinExistence type="predicted"/>